<reference evidence="3" key="1">
    <citation type="submission" date="2024-04" db="EMBL/GenBank/DDBJ databases">
        <authorList>
            <person name="Shaw F."/>
            <person name="Minotto A."/>
        </authorList>
    </citation>
    <scope>NUCLEOTIDE SEQUENCE [LARGE SCALE GENOMIC DNA]</scope>
</reference>
<evidence type="ECO:0000256" key="1">
    <source>
        <dbReference type="SAM" id="Phobius"/>
    </source>
</evidence>
<organism evidence="2 3">
    <name type="scientific">Somion occarium</name>
    <dbReference type="NCBI Taxonomy" id="3059160"/>
    <lineage>
        <taxon>Eukaryota</taxon>
        <taxon>Fungi</taxon>
        <taxon>Dikarya</taxon>
        <taxon>Basidiomycota</taxon>
        <taxon>Agaricomycotina</taxon>
        <taxon>Agaricomycetes</taxon>
        <taxon>Polyporales</taxon>
        <taxon>Cerrenaceae</taxon>
        <taxon>Somion</taxon>
    </lineage>
</organism>
<keyword evidence="1" id="KW-1133">Transmembrane helix</keyword>
<keyword evidence="1" id="KW-0812">Transmembrane</keyword>
<accession>A0ABP1DGF8</accession>
<protein>
    <submittedName>
        <fullName evidence="2">Uncharacterized protein</fullName>
    </submittedName>
</protein>
<dbReference type="Proteomes" id="UP001497453">
    <property type="component" value="Chromosome 4"/>
</dbReference>
<name>A0ABP1DGF8_9APHY</name>
<keyword evidence="1" id="KW-0472">Membrane</keyword>
<gene>
    <name evidence="2" type="ORF">GFSPODELE1_LOCUS6117</name>
</gene>
<dbReference type="EMBL" id="OZ037947">
    <property type="protein sequence ID" value="CAL1706923.1"/>
    <property type="molecule type" value="Genomic_DNA"/>
</dbReference>
<keyword evidence="3" id="KW-1185">Reference proteome</keyword>
<evidence type="ECO:0000313" key="3">
    <source>
        <dbReference type="Proteomes" id="UP001497453"/>
    </source>
</evidence>
<feature type="transmembrane region" description="Helical" evidence="1">
    <location>
        <begin position="30"/>
        <end position="51"/>
    </location>
</feature>
<proteinExistence type="predicted"/>
<sequence>MVQPPSCPLCLLIVIPYPLYTFDFLTFCRLFPYIVAISLTGIDLCIFVIIVKWDFGVHSDRVEAMAQQVQTTLTQV</sequence>
<evidence type="ECO:0000313" key="2">
    <source>
        <dbReference type="EMBL" id="CAL1706923.1"/>
    </source>
</evidence>